<comment type="caution">
    <text evidence="2">The sequence shown here is derived from an EMBL/GenBank/DDBJ whole genome shotgun (WGS) entry which is preliminary data.</text>
</comment>
<protein>
    <submittedName>
        <fullName evidence="2">Uncharacterized protein</fullName>
    </submittedName>
</protein>
<keyword evidence="3" id="KW-1185">Reference proteome</keyword>
<sequence length="107" mass="12105">MNLGFKVLPPWHKRAPEKTRMLGRKSRAKGRPLGGMHASACQRQEAVEEPMSLVDCSIELVESINLEENTAKICAKKKLTPSKNMCKEEAHSKEANLVIMYFEDLCF</sequence>
<evidence type="ECO:0000313" key="2">
    <source>
        <dbReference type="EMBL" id="KAG6437275.1"/>
    </source>
</evidence>
<feature type="compositionally biased region" description="Basic residues" evidence="1">
    <location>
        <begin position="21"/>
        <end position="30"/>
    </location>
</feature>
<evidence type="ECO:0000256" key="1">
    <source>
        <dbReference type="SAM" id="MobiDB-lite"/>
    </source>
</evidence>
<dbReference type="Proteomes" id="UP000298416">
    <property type="component" value="Unassembled WGS sequence"/>
</dbReference>
<dbReference type="AlphaFoldDB" id="A0A8X8YT66"/>
<name>A0A8X8YT66_SALSN</name>
<proteinExistence type="predicted"/>
<evidence type="ECO:0000313" key="3">
    <source>
        <dbReference type="Proteomes" id="UP000298416"/>
    </source>
</evidence>
<reference evidence="2" key="1">
    <citation type="submission" date="2018-01" db="EMBL/GenBank/DDBJ databases">
        <authorList>
            <person name="Mao J.F."/>
        </authorList>
    </citation>
    <scope>NUCLEOTIDE SEQUENCE</scope>
    <source>
        <strain evidence="2">Huo1</strain>
        <tissue evidence="2">Leaf</tissue>
    </source>
</reference>
<reference evidence="2" key="2">
    <citation type="submission" date="2020-08" db="EMBL/GenBank/DDBJ databases">
        <title>Plant Genome Project.</title>
        <authorList>
            <person name="Zhang R.-G."/>
        </authorList>
    </citation>
    <scope>NUCLEOTIDE SEQUENCE</scope>
    <source>
        <strain evidence="2">Huo1</strain>
        <tissue evidence="2">Leaf</tissue>
    </source>
</reference>
<gene>
    <name evidence="2" type="ORF">SASPL_102188</name>
</gene>
<feature type="region of interest" description="Disordered" evidence="1">
    <location>
        <begin position="16"/>
        <end position="38"/>
    </location>
</feature>
<dbReference type="EMBL" id="PNBA02000001">
    <property type="protein sequence ID" value="KAG6437275.1"/>
    <property type="molecule type" value="Genomic_DNA"/>
</dbReference>
<accession>A0A8X8YT66</accession>
<organism evidence="2">
    <name type="scientific">Salvia splendens</name>
    <name type="common">Scarlet sage</name>
    <dbReference type="NCBI Taxonomy" id="180675"/>
    <lineage>
        <taxon>Eukaryota</taxon>
        <taxon>Viridiplantae</taxon>
        <taxon>Streptophyta</taxon>
        <taxon>Embryophyta</taxon>
        <taxon>Tracheophyta</taxon>
        <taxon>Spermatophyta</taxon>
        <taxon>Magnoliopsida</taxon>
        <taxon>eudicotyledons</taxon>
        <taxon>Gunneridae</taxon>
        <taxon>Pentapetalae</taxon>
        <taxon>asterids</taxon>
        <taxon>lamiids</taxon>
        <taxon>Lamiales</taxon>
        <taxon>Lamiaceae</taxon>
        <taxon>Nepetoideae</taxon>
        <taxon>Mentheae</taxon>
        <taxon>Salviinae</taxon>
        <taxon>Salvia</taxon>
        <taxon>Salvia subgen. Calosphace</taxon>
        <taxon>core Calosphace</taxon>
    </lineage>
</organism>